<keyword evidence="2" id="KW-1185">Reference proteome</keyword>
<proteinExistence type="predicted"/>
<dbReference type="Gramene" id="ONK71392">
    <property type="protein sequence ID" value="ONK71392"/>
    <property type="gene ID" value="A4U43_C04F8070"/>
</dbReference>
<gene>
    <name evidence="1" type="ORF">A4U43_C04F8070</name>
</gene>
<dbReference type="AlphaFoldDB" id="A0A5P1EZL5"/>
<evidence type="ECO:0000313" key="2">
    <source>
        <dbReference type="Proteomes" id="UP000243459"/>
    </source>
</evidence>
<name>A0A5P1EZL5_ASPOF</name>
<sequence length="107" mass="11917">MGTGSLAEALVRRSGRPSIVVAERMGTRIRGAKKQVMAKHRIQDNDQEFICKSDEIAADTSNFIAEFSTYKSTLPATTKTEVLSLDQHLTETISRSRSQYSPKNLDQ</sequence>
<evidence type="ECO:0000313" key="1">
    <source>
        <dbReference type="EMBL" id="ONK71392.1"/>
    </source>
</evidence>
<dbReference type="Proteomes" id="UP000243459">
    <property type="component" value="Chromosome 4"/>
</dbReference>
<dbReference type="EMBL" id="CM007384">
    <property type="protein sequence ID" value="ONK71392.1"/>
    <property type="molecule type" value="Genomic_DNA"/>
</dbReference>
<accession>A0A5P1EZL5</accession>
<organism evidence="1 2">
    <name type="scientific">Asparagus officinalis</name>
    <name type="common">Garden asparagus</name>
    <dbReference type="NCBI Taxonomy" id="4686"/>
    <lineage>
        <taxon>Eukaryota</taxon>
        <taxon>Viridiplantae</taxon>
        <taxon>Streptophyta</taxon>
        <taxon>Embryophyta</taxon>
        <taxon>Tracheophyta</taxon>
        <taxon>Spermatophyta</taxon>
        <taxon>Magnoliopsida</taxon>
        <taxon>Liliopsida</taxon>
        <taxon>Asparagales</taxon>
        <taxon>Asparagaceae</taxon>
        <taxon>Asparagoideae</taxon>
        <taxon>Asparagus</taxon>
    </lineage>
</organism>
<reference evidence="2" key="1">
    <citation type="journal article" date="2017" name="Nat. Commun.">
        <title>The asparagus genome sheds light on the origin and evolution of a young Y chromosome.</title>
        <authorList>
            <person name="Harkess A."/>
            <person name="Zhou J."/>
            <person name="Xu C."/>
            <person name="Bowers J.E."/>
            <person name="Van der Hulst R."/>
            <person name="Ayyampalayam S."/>
            <person name="Mercati F."/>
            <person name="Riccardi P."/>
            <person name="McKain M.R."/>
            <person name="Kakrana A."/>
            <person name="Tang H."/>
            <person name="Ray J."/>
            <person name="Groenendijk J."/>
            <person name="Arikit S."/>
            <person name="Mathioni S.M."/>
            <person name="Nakano M."/>
            <person name="Shan H."/>
            <person name="Telgmann-Rauber A."/>
            <person name="Kanno A."/>
            <person name="Yue Z."/>
            <person name="Chen H."/>
            <person name="Li W."/>
            <person name="Chen Y."/>
            <person name="Xu X."/>
            <person name="Zhang Y."/>
            <person name="Luo S."/>
            <person name="Chen H."/>
            <person name="Gao J."/>
            <person name="Mao Z."/>
            <person name="Pires J.C."/>
            <person name="Luo M."/>
            <person name="Kudrna D."/>
            <person name="Wing R.A."/>
            <person name="Meyers B.C."/>
            <person name="Yi K."/>
            <person name="Kong H."/>
            <person name="Lavrijsen P."/>
            <person name="Sunseri F."/>
            <person name="Falavigna A."/>
            <person name="Ye Y."/>
            <person name="Leebens-Mack J.H."/>
            <person name="Chen G."/>
        </authorList>
    </citation>
    <scope>NUCLEOTIDE SEQUENCE [LARGE SCALE GENOMIC DNA]</scope>
    <source>
        <strain evidence="2">cv. DH0086</strain>
    </source>
</reference>
<protein>
    <submittedName>
        <fullName evidence="1">Uncharacterized protein</fullName>
    </submittedName>
</protein>